<keyword evidence="1" id="KW-0812">Transmembrane</keyword>
<evidence type="ECO:0000259" key="4">
    <source>
        <dbReference type="Pfam" id="PF24384"/>
    </source>
</evidence>
<protein>
    <submittedName>
        <fullName evidence="5">Metallo-dependent phosphatase-like protein</fullName>
    </submittedName>
</protein>
<dbReference type="PANTHER" id="PTHR14795:SF0">
    <property type="entry name" value="TRANSMEMBRANE PROTEIN 62"/>
    <property type="match status" value="1"/>
</dbReference>
<keyword evidence="1" id="KW-0472">Membrane</keyword>
<sequence>MNLSKSTWACLLLLLVSLFRAGQLHWLSIAELSSQSTQLDKTLAVPESVSSRQSRYRFQDEENDQTMLDDKNSDIFYFVQISDLHISKFKNQGHTNHFIQFMNSFLPMIKPELVVVTGDLTDAKDSDRIKTQQYPEEWEMYKAIVEQGSGGIPWYDTRGNHDAFNLESWQSEHNLYRAYGKSAELLEAGEGVYSWQVEKPFGKYQFVAMDASPKKGPSRPINFFGYLTSTAMDHLASAIMTPTQYNHTFVFSHYPTTTMVFGLGDILQSYNPWTDSLELELADMKDHGVFRIIAIDNDMISFVDQELPLADIDIGIPTLSKEGQVQWPEKLTVKPTILITNPKDSRYVLGRKEPFYRTRTSTHLRFLVFSKSDPSQLQVHITVDGHNHPFPAEFVGTSNMPLWVSSWEPNDFNDMNSHTIHIEVTDKSTMLIGEASVEFRVDGFRLAIGGGVGEWLIGSHVATLVSLILQILISLLFLYIILERT</sequence>
<keyword evidence="1" id="KW-1133">Transmembrane helix</keyword>
<dbReference type="AlphaFoldDB" id="A0AAD5KHN3"/>
<dbReference type="Proteomes" id="UP001209540">
    <property type="component" value="Unassembled WGS sequence"/>
</dbReference>
<dbReference type="GO" id="GO:0016787">
    <property type="term" value="F:hydrolase activity"/>
    <property type="evidence" value="ECO:0007669"/>
    <property type="project" value="InterPro"/>
</dbReference>
<keyword evidence="6" id="KW-1185">Reference proteome</keyword>
<evidence type="ECO:0000256" key="2">
    <source>
        <dbReference type="SAM" id="SignalP"/>
    </source>
</evidence>
<accession>A0AAD5KHN3</accession>
<reference evidence="5" key="2">
    <citation type="submission" date="2023-02" db="EMBL/GenBank/DDBJ databases">
        <authorList>
            <consortium name="DOE Joint Genome Institute"/>
            <person name="Mondo S.J."/>
            <person name="Chang Y."/>
            <person name="Wang Y."/>
            <person name="Ahrendt S."/>
            <person name="Andreopoulos W."/>
            <person name="Barry K."/>
            <person name="Beard J."/>
            <person name="Benny G.L."/>
            <person name="Blankenship S."/>
            <person name="Bonito G."/>
            <person name="Cuomo C."/>
            <person name="Desiro A."/>
            <person name="Gervers K.A."/>
            <person name="Hundley H."/>
            <person name="Kuo A."/>
            <person name="LaButti K."/>
            <person name="Lang B.F."/>
            <person name="Lipzen A."/>
            <person name="O'Donnell K."/>
            <person name="Pangilinan J."/>
            <person name="Reynolds N."/>
            <person name="Sandor L."/>
            <person name="Smith M.W."/>
            <person name="Tsang A."/>
            <person name="Grigoriev I.V."/>
            <person name="Stajich J.E."/>
            <person name="Spatafora J.W."/>
        </authorList>
    </citation>
    <scope>NUCLEOTIDE SEQUENCE</scope>
    <source>
        <strain evidence="5">RSA 2281</strain>
    </source>
</reference>
<feature type="chain" id="PRO_5042234135" evidence="2">
    <location>
        <begin position="22"/>
        <end position="485"/>
    </location>
</feature>
<dbReference type="PANTHER" id="PTHR14795">
    <property type="entry name" value="HELICASE RELATED"/>
    <property type="match status" value="1"/>
</dbReference>
<dbReference type="Gene3D" id="3.60.21.10">
    <property type="match status" value="1"/>
</dbReference>
<name>A0AAD5KHN3_9FUNG</name>
<keyword evidence="2" id="KW-0732">Signal</keyword>
<evidence type="ECO:0000313" key="6">
    <source>
        <dbReference type="Proteomes" id="UP001209540"/>
    </source>
</evidence>
<dbReference type="EMBL" id="JAIXMP010000006">
    <property type="protein sequence ID" value="KAI9271533.1"/>
    <property type="molecule type" value="Genomic_DNA"/>
</dbReference>
<dbReference type="Pfam" id="PF00149">
    <property type="entry name" value="Metallophos"/>
    <property type="match status" value="1"/>
</dbReference>
<evidence type="ECO:0000313" key="5">
    <source>
        <dbReference type="EMBL" id="KAI9271533.1"/>
    </source>
</evidence>
<reference evidence="5" key="1">
    <citation type="journal article" date="2022" name="IScience">
        <title>Evolution of zygomycete secretomes and the origins of terrestrial fungal ecologies.</title>
        <authorList>
            <person name="Chang Y."/>
            <person name="Wang Y."/>
            <person name="Mondo S."/>
            <person name="Ahrendt S."/>
            <person name="Andreopoulos W."/>
            <person name="Barry K."/>
            <person name="Beard J."/>
            <person name="Benny G.L."/>
            <person name="Blankenship S."/>
            <person name="Bonito G."/>
            <person name="Cuomo C."/>
            <person name="Desiro A."/>
            <person name="Gervers K.A."/>
            <person name="Hundley H."/>
            <person name="Kuo A."/>
            <person name="LaButti K."/>
            <person name="Lang B.F."/>
            <person name="Lipzen A."/>
            <person name="O'Donnell K."/>
            <person name="Pangilinan J."/>
            <person name="Reynolds N."/>
            <person name="Sandor L."/>
            <person name="Smith M.E."/>
            <person name="Tsang A."/>
            <person name="Grigoriev I.V."/>
            <person name="Stajich J.E."/>
            <person name="Spatafora J.W."/>
        </authorList>
    </citation>
    <scope>NUCLEOTIDE SEQUENCE</scope>
    <source>
        <strain evidence="5">RSA 2281</strain>
    </source>
</reference>
<dbReference type="SUPFAM" id="SSF56300">
    <property type="entry name" value="Metallo-dependent phosphatases"/>
    <property type="match status" value="1"/>
</dbReference>
<feature type="domain" description="TMEM62 Ig-like" evidence="4">
    <location>
        <begin position="333"/>
        <end position="443"/>
    </location>
</feature>
<organism evidence="5 6">
    <name type="scientific">Phascolomyces articulosus</name>
    <dbReference type="NCBI Taxonomy" id="60185"/>
    <lineage>
        <taxon>Eukaryota</taxon>
        <taxon>Fungi</taxon>
        <taxon>Fungi incertae sedis</taxon>
        <taxon>Mucoromycota</taxon>
        <taxon>Mucoromycotina</taxon>
        <taxon>Mucoromycetes</taxon>
        <taxon>Mucorales</taxon>
        <taxon>Lichtheimiaceae</taxon>
        <taxon>Phascolomyces</taxon>
    </lineage>
</organism>
<dbReference type="InterPro" id="IPR029052">
    <property type="entry name" value="Metallo-depent_PP-like"/>
</dbReference>
<dbReference type="Pfam" id="PF24384">
    <property type="entry name" value="Ig_TMM62"/>
    <property type="match status" value="1"/>
</dbReference>
<evidence type="ECO:0000259" key="3">
    <source>
        <dbReference type="Pfam" id="PF00149"/>
    </source>
</evidence>
<dbReference type="InterPro" id="IPR004843">
    <property type="entry name" value="Calcineurin-like_PHP"/>
</dbReference>
<feature type="signal peptide" evidence="2">
    <location>
        <begin position="1"/>
        <end position="21"/>
    </location>
</feature>
<gene>
    <name evidence="5" type="ORF">BDA99DRAFT_433567</name>
</gene>
<comment type="caution">
    <text evidence="5">The sequence shown here is derived from an EMBL/GenBank/DDBJ whole genome shotgun (WGS) entry which is preliminary data.</text>
</comment>
<feature type="domain" description="Calcineurin-like phosphoesterase" evidence="3">
    <location>
        <begin position="78"/>
        <end position="186"/>
    </location>
</feature>
<feature type="transmembrane region" description="Helical" evidence="1">
    <location>
        <begin position="461"/>
        <end position="482"/>
    </location>
</feature>
<evidence type="ECO:0000256" key="1">
    <source>
        <dbReference type="SAM" id="Phobius"/>
    </source>
</evidence>
<proteinExistence type="predicted"/>
<dbReference type="InterPro" id="IPR056229">
    <property type="entry name" value="Ig_TMM62"/>
</dbReference>